<accession>A0A173E033</accession>
<evidence type="ECO:0000256" key="4">
    <source>
        <dbReference type="ARBA" id="ARBA00022692"/>
    </source>
</evidence>
<organism evidence="8 9">
    <name type="scientific">Chlamydia gallinacea 08-1274/3</name>
    <dbReference type="NCBI Taxonomy" id="1143323"/>
    <lineage>
        <taxon>Bacteria</taxon>
        <taxon>Pseudomonadati</taxon>
        <taxon>Chlamydiota</taxon>
        <taxon>Chlamydiia</taxon>
        <taxon>Chlamydiales</taxon>
        <taxon>Chlamydiaceae</taxon>
        <taxon>Chlamydia/Chlamydophila group</taxon>
        <taxon>Chlamydia</taxon>
    </lineage>
</organism>
<sequence length="407" mass="44673">MSKKLKKPNYTTMLLTSIILGLALGALNCDFIFQSAAIVSGFFLKFLRFLSLPLVFFGIGSTITSIQSCKVMLSVVQKTLYYTLLTTVISATVGLGLFLLIHPTMPLKKGLLTNHGSSATSYIEILSKTIPNNILEPFIENNVLSATFLSAILSVSSLFLQEEERKYTHKLFSTFFSILLNIAKGVLKLLLPATLAFSILLYKELSQSQGNLIKFSKYLICIVGANLIQGLIILPMLLKTNKLSPKRIAQAMSPALITAFFSKSSTTTLPLTMELAEEKLSIHTSLSRLAFPLCSVINMNGCAAFILVTILFICTSYGMTFSIFSMIGWIFIATLCAVGNAGVPMGCYFLTSSLLTSMNIPLDILGLILPFYTMLDMIETSLNVWSDCCVVNITNKRLSKKIKANEL</sequence>
<reference evidence="8 9" key="1">
    <citation type="journal article" date="2014" name="Syst. Appl. Microbiol.">
        <title>Evidence for the existence of two new members of the family Chlamydiaceae and proposal of Chlamydia avium sp. nov. and Chlamydia gallinacea sp. nov.</title>
        <authorList>
            <person name="Sachse K."/>
            <person name="Laroucau K."/>
            <person name="Riege K."/>
            <person name="Wehner S."/>
            <person name="Dilcher M."/>
            <person name="Creasy H.H."/>
            <person name="Weidmann M."/>
            <person name="Myers G."/>
            <person name="Vorimore F."/>
            <person name="Vicari N."/>
            <person name="Magnino S."/>
            <person name="Liebler-Tenorio E."/>
            <person name="Ruettger A."/>
            <person name="Bavoil P.M."/>
            <person name="Hufert F.T."/>
            <person name="Rossello-Mora R."/>
            <person name="Marz M."/>
        </authorList>
    </citation>
    <scope>NUCLEOTIDE SEQUENCE [LARGE SCALE GENOMIC DNA]</scope>
    <source>
        <strain evidence="8 9">08-1274/3</strain>
    </source>
</reference>
<evidence type="ECO:0000256" key="1">
    <source>
        <dbReference type="ARBA" id="ARBA00004141"/>
    </source>
</evidence>
<feature type="transmembrane region" description="Helical" evidence="7">
    <location>
        <begin position="348"/>
        <end position="372"/>
    </location>
</feature>
<feature type="transmembrane region" description="Helical" evidence="7">
    <location>
        <begin position="143"/>
        <end position="160"/>
    </location>
</feature>
<dbReference type="KEGG" id="cgz:M787_004225"/>
<evidence type="ECO:0000256" key="2">
    <source>
        <dbReference type="ARBA" id="ARBA00006148"/>
    </source>
</evidence>
<evidence type="ECO:0000256" key="7">
    <source>
        <dbReference type="SAM" id="Phobius"/>
    </source>
</evidence>
<evidence type="ECO:0000313" key="9">
    <source>
        <dbReference type="Proteomes" id="UP000019147"/>
    </source>
</evidence>
<comment type="subcellular location">
    <subcellularLocation>
        <location evidence="1">Membrane</location>
        <topology evidence="1">Multi-pass membrane protein</topology>
    </subcellularLocation>
</comment>
<keyword evidence="4 7" id="KW-0812">Transmembrane</keyword>
<keyword evidence="3" id="KW-0813">Transport</keyword>
<feature type="transmembrane region" description="Helical" evidence="7">
    <location>
        <begin position="319"/>
        <end position="341"/>
    </location>
</feature>
<dbReference type="OrthoDB" id="9768885at2"/>
<dbReference type="InterPro" id="IPR001991">
    <property type="entry name" value="Na-dicarboxylate_symporter"/>
</dbReference>
<evidence type="ECO:0000256" key="5">
    <source>
        <dbReference type="ARBA" id="ARBA00022989"/>
    </source>
</evidence>
<dbReference type="eggNOG" id="COG1301">
    <property type="taxonomic scope" value="Bacteria"/>
</dbReference>
<dbReference type="STRING" id="1143323.M787_004225"/>
<feature type="transmembrane region" description="Helical" evidence="7">
    <location>
        <begin position="289"/>
        <end position="313"/>
    </location>
</feature>
<dbReference type="GO" id="GO:0015184">
    <property type="term" value="F:L-cystine transmembrane transporter activity"/>
    <property type="evidence" value="ECO:0007669"/>
    <property type="project" value="TreeGrafter"/>
</dbReference>
<dbReference type="GO" id="GO:0015293">
    <property type="term" value="F:symporter activity"/>
    <property type="evidence" value="ECO:0007669"/>
    <property type="project" value="InterPro"/>
</dbReference>
<comment type="similarity">
    <text evidence="2">Belongs to the dicarboxylate/amino acid:cation symporter (DAACS) (TC 2.A.23) family.</text>
</comment>
<dbReference type="Pfam" id="PF00375">
    <property type="entry name" value="SDF"/>
    <property type="match status" value="1"/>
</dbReference>
<proteinExistence type="inferred from homology"/>
<dbReference type="PRINTS" id="PR00173">
    <property type="entry name" value="EDTRNSPORT"/>
</dbReference>
<dbReference type="AlphaFoldDB" id="A0A173E033"/>
<feature type="transmembrane region" description="Helical" evidence="7">
    <location>
        <begin position="172"/>
        <end position="195"/>
    </location>
</feature>
<protein>
    <submittedName>
        <fullName evidence="8">Amino acid transporter</fullName>
    </submittedName>
</protein>
<name>A0A173E033_9CHLA</name>
<keyword evidence="5 7" id="KW-1133">Transmembrane helix</keyword>
<dbReference type="EMBL" id="CP015840">
    <property type="protein sequence ID" value="ANG66516.1"/>
    <property type="molecule type" value="Genomic_DNA"/>
</dbReference>
<feature type="transmembrane region" description="Helical" evidence="7">
    <location>
        <begin position="215"/>
        <end position="238"/>
    </location>
</feature>
<keyword evidence="6 7" id="KW-0472">Membrane</keyword>
<gene>
    <name evidence="8" type="ORF">M787_004225</name>
</gene>
<dbReference type="PANTHER" id="PTHR42865:SF5">
    <property type="entry name" value="L-CYSTINE TRANSPORTER TCYP"/>
    <property type="match status" value="1"/>
</dbReference>
<dbReference type="GO" id="GO:0005886">
    <property type="term" value="C:plasma membrane"/>
    <property type="evidence" value="ECO:0007669"/>
    <property type="project" value="TreeGrafter"/>
</dbReference>
<dbReference type="RefSeq" id="WP_021828335.1">
    <property type="nucleotide sequence ID" value="NZ_CP015840.1"/>
</dbReference>
<dbReference type="GeneID" id="81478511"/>
<dbReference type="Proteomes" id="UP000019147">
    <property type="component" value="Chromosome"/>
</dbReference>
<evidence type="ECO:0000256" key="6">
    <source>
        <dbReference type="ARBA" id="ARBA00023136"/>
    </source>
</evidence>
<evidence type="ECO:0000313" key="8">
    <source>
        <dbReference type="EMBL" id="ANG66516.1"/>
    </source>
</evidence>
<dbReference type="SUPFAM" id="SSF118215">
    <property type="entry name" value="Proton glutamate symport protein"/>
    <property type="match status" value="1"/>
</dbReference>
<dbReference type="InterPro" id="IPR036458">
    <property type="entry name" value="Na:dicarbo_symporter_sf"/>
</dbReference>
<feature type="transmembrane region" description="Helical" evidence="7">
    <location>
        <begin position="80"/>
        <end position="101"/>
    </location>
</feature>
<evidence type="ECO:0000256" key="3">
    <source>
        <dbReference type="ARBA" id="ARBA00022448"/>
    </source>
</evidence>
<dbReference type="PANTHER" id="PTHR42865">
    <property type="entry name" value="PROTON/GLUTAMATE-ASPARTATE SYMPORTER"/>
    <property type="match status" value="1"/>
</dbReference>
<dbReference type="Gene3D" id="1.10.3860.10">
    <property type="entry name" value="Sodium:dicarboxylate symporter"/>
    <property type="match status" value="1"/>
</dbReference>